<feature type="region of interest" description="Disordered" evidence="8">
    <location>
        <begin position="1"/>
        <end position="25"/>
    </location>
</feature>
<comment type="subcellular location">
    <subcellularLocation>
        <location evidence="1">Membrane</location>
        <topology evidence="1">Multi-pass membrane protein</topology>
    </subcellularLocation>
</comment>
<dbReference type="PANTHER" id="PTHR48022:SF70">
    <property type="entry name" value="MONOSACCHARIDE TRANSPORTER, PUTATIVE (AFU_ORTHOLOGUE AFUA_5G14540)-RELATED"/>
    <property type="match status" value="1"/>
</dbReference>
<dbReference type="NCBIfam" id="TIGR00879">
    <property type="entry name" value="SP"/>
    <property type="match status" value="1"/>
</dbReference>
<keyword evidence="12" id="KW-1185">Reference proteome</keyword>
<protein>
    <recommendedName>
        <fullName evidence="10">Major facilitator superfamily (MFS) profile domain-containing protein</fullName>
    </recommendedName>
</protein>
<dbReference type="RefSeq" id="XP_030989663.1">
    <property type="nucleotide sequence ID" value="XM_031133022.1"/>
</dbReference>
<name>A0A507AGK4_9PEZI</name>
<feature type="transmembrane region" description="Helical" evidence="9">
    <location>
        <begin position="344"/>
        <end position="366"/>
    </location>
</feature>
<evidence type="ECO:0000256" key="5">
    <source>
        <dbReference type="ARBA" id="ARBA00022989"/>
    </source>
</evidence>
<dbReference type="InParanoid" id="A0A507AGK4"/>
<feature type="transmembrane region" description="Helical" evidence="9">
    <location>
        <begin position="126"/>
        <end position="145"/>
    </location>
</feature>
<evidence type="ECO:0000256" key="9">
    <source>
        <dbReference type="SAM" id="Phobius"/>
    </source>
</evidence>
<dbReference type="InterPro" id="IPR050360">
    <property type="entry name" value="MFS_Sugar_Transporters"/>
</dbReference>
<sequence>MSTPNSKDNTMSEASHHNEKTEQGAAVNASVPIVADALPHEHKPDPWGPGHKKLYLMCGLVYFCSTMNGYDGSLMGSINALPEYQQYYNLGPDGATSTGLVFSIFQIGQMVAALFLWIPDWRGRRTAMFVGCVGVIIATVVTTVAPNLGTFIGGRFLLSFFATIAYNSAPLYLVEIAPPLYRGTIAGIFNTLWYMGSIIATFAVYGANLHIQGNLKWRLPLWLQMLCPGIVCLGVLFIPESPRWLVSKGRHEEARNIIVEYHANGDAEHPIVDLEMKEIEHSLATAGVISFRNSIDLRGLFCSSGRRYRLMLVITFAWFGQFSGNNIASYYLPMMMNNVGITSTNLVLLMNAIYAVVGWIFATSGARFHDVFGRRKMLMGSCAGLSVCLAIVAGTAAKYEQTGSTQASAASIAFIFIFGAFFAFSFTPMQPIYPAEVLSMTVLTSLPPLDDMRAKGMMVFAIASGCASFVNTFAAPKALHDIRYWFYVFFVFWDVFEFIFIYFFYVETKGWTLEELDDVFDSKNPKKASLSKPAAPGSA</sequence>
<dbReference type="GeneID" id="41977854"/>
<keyword evidence="3 7" id="KW-0813">Transport</keyword>
<evidence type="ECO:0000313" key="11">
    <source>
        <dbReference type="EMBL" id="TPX07952.1"/>
    </source>
</evidence>
<dbReference type="Pfam" id="PF00083">
    <property type="entry name" value="Sugar_tr"/>
    <property type="match status" value="1"/>
</dbReference>
<evidence type="ECO:0000256" key="2">
    <source>
        <dbReference type="ARBA" id="ARBA00010992"/>
    </source>
</evidence>
<dbReference type="AlphaFoldDB" id="A0A507AGK4"/>
<keyword evidence="5 9" id="KW-1133">Transmembrane helix</keyword>
<dbReference type="Proteomes" id="UP000319257">
    <property type="component" value="Unassembled WGS sequence"/>
</dbReference>
<evidence type="ECO:0000313" key="12">
    <source>
        <dbReference type="Proteomes" id="UP000319257"/>
    </source>
</evidence>
<feature type="domain" description="Major facilitator superfamily (MFS) profile" evidence="10">
    <location>
        <begin position="57"/>
        <end position="509"/>
    </location>
</feature>
<dbReference type="InterPro" id="IPR003663">
    <property type="entry name" value="Sugar/inositol_transpt"/>
</dbReference>
<feature type="transmembrane region" description="Helical" evidence="9">
    <location>
        <begin position="378"/>
        <end position="397"/>
    </location>
</feature>
<dbReference type="InterPro" id="IPR020846">
    <property type="entry name" value="MFS_dom"/>
</dbReference>
<reference evidence="11 12" key="1">
    <citation type="submission" date="2019-06" db="EMBL/GenBank/DDBJ databases">
        <title>Draft genome sequence of the filamentous fungus Phialemoniopsis curvata isolated from diesel fuel.</title>
        <authorList>
            <person name="Varaljay V.A."/>
            <person name="Lyon W.J."/>
            <person name="Crouch A.L."/>
            <person name="Drake C.E."/>
            <person name="Hollomon J.M."/>
            <person name="Nadeau L.J."/>
            <person name="Nunn H.S."/>
            <person name="Stevenson B.S."/>
            <person name="Bojanowski C.L."/>
            <person name="Crookes-Goodson W.J."/>
        </authorList>
    </citation>
    <scope>NUCLEOTIDE SEQUENCE [LARGE SCALE GENOMIC DNA]</scope>
    <source>
        <strain evidence="11 12">D216</strain>
    </source>
</reference>
<comment type="similarity">
    <text evidence="2 7">Belongs to the major facilitator superfamily. Sugar transporter (TC 2.A.1.1) family.</text>
</comment>
<evidence type="ECO:0000256" key="4">
    <source>
        <dbReference type="ARBA" id="ARBA00022692"/>
    </source>
</evidence>
<dbReference type="SUPFAM" id="SSF103473">
    <property type="entry name" value="MFS general substrate transporter"/>
    <property type="match status" value="1"/>
</dbReference>
<accession>A0A507AGK4</accession>
<feature type="transmembrane region" description="Helical" evidence="9">
    <location>
        <begin position="185"/>
        <end position="207"/>
    </location>
</feature>
<dbReference type="InterPro" id="IPR005828">
    <property type="entry name" value="MFS_sugar_transport-like"/>
</dbReference>
<dbReference type="FunFam" id="1.20.1250.20:FF:000134">
    <property type="entry name" value="MFS sugar transporter protein"/>
    <property type="match status" value="1"/>
</dbReference>
<evidence type="ECO:0000256" key="7">
    <source>
        <dbReference type="RuleBase" id="RU003346"/>
    </source>
</evidence>
<evidence type="ECO:0000256" key="3">
    <source>
        <dbReference type="ARBA" id="ARBA00022448"/>
    </source>
</evidence>
<evidence type="ECO:0000256" key="8">
    <source>
        <dbReference type="SAM" id="MobiDB-lite"/>
    </source>
</evidence>
<dbReference type="GO" id="GO:0005351">
    <property type="term" value="F:carbohydrate:proton symporter activity"/>
    <property type="evidence" value="ECO:0007669"/>
    <property type="project" value="TreeGrafter"/>
</dbReference>
<feature type="transmembrane region" description="Helical" evidence="9">
    <location>
        <begin position="409"/>
        <end position="426"/>
    </location>
</feature>
<evidence type="ECO:0000256" key="6">
    <source>
        <dbReference type="ARBA" id="ARBA00023136"/>
    </source>
</evidence>
<feature type="transmembrane region" description="Helical" evidence="9">
    <location>
        <begin position="100"/>
        <end position="119"/>
    </location>
</feature>
<feature type="transmembrane region" description="Helical" evidence="9">
    <location>
        <begin position="484"/>
        <end position="505"/>
    </location>
</feature>
<comment type="caution">
    <text evidence="11">The sequence shown here is derived from an EMBL/GenBank/DDBJ whole genome shotgun (WGS) entry which is preliminary data.</text>
</comment>
<feature type="transmembrane region" description="Helical" evidence="9">
    <location>
        <begin position="310"/>
        <end position="332"/>
    </location>
</feature>
<dbReference type="PANTHER" id="PTHR48022">
    <property type="entry name" value="PLASTIDIC GLUCOSE TRANSPORTER 4"/>
    <property type="match status" value="1"/>
</dbReference>
<dbReference type="EMBL" id="SKBQ01000083">
    <property type="protein sequence ID" value="TPX07952.1"/>
    <property type="molecule type" value="Genomic_DNA"/>
</dbReference>
<feature type="transmembrane region" description="Helical" evidence="9">
    <location>
        <begin position="457"/>
        <end position="478"/>
    </location>
</feature>
<dbReference type="InterPro" id="IPR036259">
    <property type="entry name" value="MFS_trans_sf"/>
</dbReference>
<gene>
    <name evidence="11" type="ORF">E0L32_010407</name>
</gene>
<dbReference type="PROSITE" id="PS50850">
    <property type="entry name" value="MFS"/>
    <property type="match status" value="1"/>
</dbReference>
<evidence type="ECO:0000259" key="10">
    <source>
        <dbReference type="PROSITE" id="PS50850"/>
    </source>
</evidence>
<feature type="compositionally biased region" description="Polar residues" evidence="8">
    <location>
        <begin position="1"/>
        <end position="13"/>
    </location>
</feature>
<feature type="transmembrane region" description="Helical" evidence="9">
    <location>
        <begin position="219"/>
        <end position="238"/>
    </location>
</feature>
<evidence type="ECO:0000256" key="1">
    <source>
        <dbReference type="ARBA" id="ARBA00004141"/>
    </source>
</evidence>
<dbReference type="Gene3D" id="1.20.1250.20">
    <property type="entry name" value="MFS general substrate transporter like domains"/>
    <property type="match status" value="1"/>
</dbReference>
<keyword evidence="4 9" id="KW-0812">Transmembrane</keyword>
<organism evidence="11 12">
    <name type="scientific">Thyridium curvatum</name>
    <dbReference type="NCBI Taxonomy" id="1093900"/>
    <lineage>
        <taxon>Eukaryota</taxon>
        <taxon>Fungi</taxon>
        <taxon>Dikarya</taxon>
        <taxon>Ascomycota</taxon>
        <taxon>Pezizomycotina</taxon>
        <taxon>Sordariomycetes</taxon>
        <taxon>Sordariomycetidae</taxon>
        <taxon>Thyridiales</taxon>
        <taxon>Thyridiaceae</taxon>
        <taxon>Thyridium</taxon>
    </lineage>
</organism>
<dbReference type="OrthoDB" id="6133115at2759"/>
<keyword evidence="6 9" id="KW-0472">Membrane</keyword>
<dbReference type="GO" id="GO:0016020">
    <property type="term" value="C:membrane"/>
    <property type="evidence" value="ECO:0007669"/>
    <property type="project" value="UniProtKB-SubCell"/>
</dbReference>
<proteinExistence type="inferred from homology"/>